<proteinExistence type="inferred from homology"/>
<keyword evidence="4" id="KW-1185">Reference proteome</keyword>
<evidence type="ECO:0000313" key="4">
    <source>
        <dbReference type="Proteomes" id="UP000247781"/>
    </source>
</evidence>
<name>A0A318H6X2_9MYCO</name>
<dbReference type="Proteomes" id="UP000247781">
    <property type="component" value="Unassembled WGS sequence"/>
</dbReference>
<gene>
    <name evidence="3" type="ORF">C8E89_13744</name>
</gene>
<evidence type="ECO:0000256" key="1">
    <source>
        <dbReference type="ARBA" id="ARBA00009981"/>
    </source>
</evidence>
<dbReference type="AlphaFoldDB" id="A0A318H6X2"/>
<dbReference type="NCBIfam" id="TIGR01552">
    <property type="entry name" value="phd_fam"/>
    <property type="match status" value="1"/>
</dbReference>
<comment type="caution">
    <text evidence="3">The sequence shown here is derived from an EMBL/GenBank/DDBJ whole genome shotgun (WGS) entry which is preliminary data.</text>
</comment>
<accession>A0A318H6X2</accession>
<reference evidence="4" key="1">
    <citation type="submission" date="2018-05" db="EMBL/GenBank/DDBJ databases">
        <authorList>
            <person name="Deangelis K."/>
            <person name="Huntemann M."/>
            <person name="Clum A."/>
            <person name="Pillay M."/>
            <person name="Palaniappan K."/>
            <person name="Varghese N."/>
            <person name="Mikhailova N."/>
            <person name="Stamatis D."/>
            <person name="Reddy T."/>
            <person name="Daum C."/>
            <person name="Shapiro N."/>
            <person name="Ivanova N."/>
            <person name="Kyrpides N."/>
            <person name="Woyke T."/>
        </authorList>
    </citation>
    <scope>NUCLEOTIDE SEQUENCE [LARGE SCALE GENOMIC DNA]</scope>
    <source>
        <strain evidence="4">GAS496</strain>
    </source>
</reference>
<dbReference type="InterPro" id="IPR006442">
    <property type="entry name" value="Antitoxin_Phd/YefM"/>
</dbReference>
<sequence>MKYELWITLKVSISAKMAIMSVMSTLTFRNRDGELVDVQTVAATRFKNEFGSIFEQAALGGAVAITKHNTPKAVLLSYAEFEALTKTSTPALDDLSDEFDQLLESMQTPRSKSAMASAFDATPEQLGRAAVKAAKR</sequence>
<protein>
    <recommendedName>
        <fullName evidence="2">Antitoxin</fullName>
    </recommendedName>
</protein>
<dbReference type="EMBL" id="QJJU01000037">
    <property type="protein sequence ID" value="PXW99966.1"/>
    <property type="molecule type" value="Genomic_DNA"/>
</dbReference>
<organism evidence="3 4">
    <name type="scientific">Mycolicibacterium moriokaense</name>
    <dbReference type="NCBI Taxonomy" id="39691"/>
    <lineage>
        <taxon>Bacteria</taxon>
        <taxon>Bacillati</taxon>
        <taxon>Actinomycetota</taxon>
        <taxon>Actinomycetes</taxon>
        <taxon>Mycobacteriales</taxon>
        <taxon>Mycobacteriaceae</taxon>
        <taxon>Mycolicibacterium</taxon>
    </lineage>
</organism>
<comment type="function">
    <text evidence="2">Antitoxin component of a type II toxin-antitoxin (TA) system.</text>
</comment>
<evidence type="ECO:0000313" key="3">
    <source>
        <dbReference type="EMBL" id="PXW99966.1"/>
    </source>
</evidence>
<comment type="similarity">
    <text evidence="1 2">Belongs to the phD/YefM antitoxin family.</text>
</comment>
<dbReference type="Pfam" id="PF02604">
    <property type="entry name" value="PhdYeFM_antitox"/>
    <property type="match status" value="1"/>
</dbReference>
<reference evidence="3 4" key="2">
    <citation type="submission" date="2018-06" db="EMBL/GenBank/DDBJ databases">
        <title>Sequencing of bacterial isolates from soil warming experiment in Harvard Forest, Massachusetts, USA.</title>
        <authorList>
            <person name="Deangelis K.PhD."/>
        </authorList>
    </citation>
    <scope>NUCLEOTIDE SEQUENCE [LARGE SCALE GENOMIC DNA]</scope>
    <source>
        <strain evidence="3 4">GAS496</strain>
    </source>
</reference>
<dbReference type="InterPro" id="IPR036165">
    <property type="entry name" value="YefM-like_sf"/>
</dbReference>
<dbReference type="SUPFAM" id="SSF143120">
    <property type="entry name" value="YefM-like"/>
    <property type="match status" value="1"/>
</dbReference>
<dbReference type="Gene3D" id="3.40.1620.10">
    <property type="entry name" value="YefM-like domain"/>
    <property type="match status" value="1"/>
</dbReference>
<evidence type="ECO:0000256" key="2">
    <source>
        <dbReference type="RuleBase" id="RU362080"/>
    </source>
</evidence>